<accession>A0ABU1ILQ5</accession>
<dbReference type="CDD" id="cd00093">
    <property type="entry name" value="HTH_XRE"/>
    <property type="match status" value="1"/>
</dbReference>
<dbReference type="EMBL" id="JAVDQG010000003">
    <property type="protein sequence ID" value="MDR6225668.1"/>
    <property type="molecule type" value="Genomic_DNA"/>
</dbReference>
<organism evidence="3 4">
    <name type="scientific">Desmospora profundinema</name>
    <dbReference type="NCBI Taxonomy" id="1571184"/>
    <lineage>
        <taxon>Bacteria</taxon>
        <taxon>Bacillati</taxon>
        <taxon>Bacillota</taxon>
        <taxon>Bacilli</taxon>
        <taxon>Bacillales</taxon>
        <taxon>Thermoactinomycetaceae</taxon>
        <taxon>Desmospora</taxon>
    </lineage>
</organism>
<dbReference type="RefSeq" id="WP_309864651.1">
    <property type="nucleotide sequence ID" value="NZ_JAVDQG010000003.1"/>
</dbReference>
<reference evidence="3 4" key="1">
    <citation type="submission" date="2023-07" db="EMBL/GenBank/DDBJ databases">
        <title>Genomic Encyclopedia of Type Strains, Phase IV (KMG-IV): sequencing the most valuable type-strain genomes for metagenomic binning, comparative biology and taxonomic classification.</title>
        <authorList>
            <person name="Goeker M."/>
        </authorList>
    </citation>
    <scope>NUCLEOTIDE SEQUENCE [LARGE SCALE GENOMIC DNA]</scope>
    <source>
        <strain evidence="3 4">DSM 45903</strain>
    </source>
</reference>
<evidence type="ECO:0000313" key="4">
    <source>
        <dbReference type="Proteomes" id="UP001185012"/>
    </source>
</evidence>
<gene>
    <name evidence="3" type="ORF">JOE21_001666</name>
</gene>
<keyword evidence="1" id="KW-0175">Coiled coil</keyword>
<sequence length="130" mass="15023">MIKTEQEYKRTKKMVEEERSAIEKQKKNLKDKGFSDEEVHNLLAPGIAIHEQKAGEVLQYERIKKGDFNGVEYSLGKMLIAIRIYRGMSQAELARRLKVSPAQVSMDERNEYYGISVQRNKDAFPTLTIT</sequence>
<dbReference type="InterPro" id="IPR001387">
    <property type="entry name" value="Cro/C1-type_HTH"/>
</dbReference>
<name>A0ABU1ILQ5_9BACL</name>
<dbReference type="PROSITE" id="PS50943">
    <property type="entry name" value="HTH_CROC1"/>
    <property type="match status" value="1"/>
</dbReference>
<evidence type="ECO:0000256" key="1">
    <source>
        <dbReference type="SAM" id="Coils"/>
    </source>
</evidence>
<feature type="domain" description="HTH cro/C1-type" evidence="2">
    <location>
        <begin position="79"/>
        <end position="113"/>
    </location>
</feature>
<proteinExistence type="predicted"/>
<dbReference type="SUPFAM" id="SSF47413">
    <property type="entry name" value="lambda repressor-like DNA-binding domains"/>
    <property type="match status" value="1"/>
</dbReference>
<dbReference type="Proteomes" id="UP001185012">
    <property type="component" value="Unassembled WGS sequence"/>
</dbReference>
<evidence type="ECO:0000313" key="3">
    <source>
        <dbReference type="EMBL" id="MDR6225668.1"/>
    </source>
</evidence>
<keyword evidence="4" id="KW-1185">Reference proteome</keyword>
<evidence type="ECO:0000259" key="2">
    <source>
        <dbReference type="PROSITE" id="PS50943"/>
    </source>
</evidence>
<feature type="coiled-coil region" evidence="1">
    <location>
        <begin position="1"/>
        <end position="32"/>
    </location>
</feature>
<dbReference type="Gene3D" id="1.10.260.40">
    <property type="entry name" value="lambda repressor-like DNA-binding domains"/>
    <property type="match status" value="1"/>
</dbReference>
<comment type="caution">
    <text evidence="3">The sequence shown here is derived from an EMBL/GenBank/DDBJ whole genome shotgun (WGS) entry which is preliminary data.</text>
</comment>
<dbReference type="InterPro" id="IPR010982">
    <property type="entry name" value="Lambda_DNA-bd_dom_sf"/>
</dbReference>
<protein>
    <submittedName>
        <fullName evidence="3">Ribosome-binding protein aMBF1 (Putative translation factor)</fullName>
    </submittedName>
</protein>